<dbReference type="Pfam" id="PF01955">
    <property type="entry name" value="CbiZ"/>
    <property type="match status" value="1"/>
</dbReference>
<evidence type="ECO:0008006" key="4">
    <source>
        <dbReference type="Google" id="ProtNLM"/>
    </source>
</evidence>
<sequence length="228" mass="23494">MLEIDGSPGAPGLCLVWRFASVRRGISSSIVGGGIGSVSWALNMTVDDDYSRYDPDQHLLDTSDRLGLQGRGLAMMTAVAVSAFQTADVDGAVACATVGVSRPVWAADPSARRDEPRPDARRSPADAEFRPEVATARRPGTINLIVSLPTRLTDAALVNAVSTATEAKVQALLDAGVDGTGTASDAVAIVCAPDGPAEQFGGPLSTWGSRLALAVYDATTAGITAQRA</sequence>
<organism evidence="2 3">
    <name type="scientific">Ilumatobacter coccineus (strain NBRC 103263 / KCTC 29153 / YM16-304)</name>
    <dbReference type="NCBI Taxonomy" id="1313172"/>
    <lineage>
        <taxon>Bacteria</taxon>
        <taxon>Bacillati</taxon>
        <taxon>Actinomycetota</taxon>
        <taxon>Acidimicrobiia</taxon>
        <taxon>Acidimicrobiales</taxon>
        <taxon>Ilumatobacteraceae</taxon>
        <taxon>Ilumatobacter</taxon>
    </lineage>
</organism>
<dbReference type="InterPro" id="IPR052209">
    <property type="entry name" value="CbiZ"/>
</dbReference>
<name>A0A6C7E3W9_ILUCY</name>
<dbReference type="Proteomes" id="UP000011863">
    <property type="component" value="Chromosome"/>
</dbReference>
<dbReference type="InterPro" id="IPR002808">
    <property type="entry name" value="AdoCbi_amidolase"/>
</dbReference>
<gene>
    <name evidence="2" type="ORF">YM304_06580</name>
</gene>
<protein>
    <recommendedName>
        <fullName evidence="4">Adenosylcobinamide amidohydrolase</fullName>
    </recommendedName>
</protein>
<evidence type="ECO:0000313" key="3">
    <source>
        <dbReference type="Proteomes" id="UP000011863"/>
    </source>
</evidence>
<dbReference type="AlphaFoldDB" id="A0A6C7E3W9"/>
<dbReference type="PANTHER" id="PTHR35336:SF5">
    <property type="entry name" value="ADENOSYLCOBINAMIDE AMIDOHYDROLASE"/>
    <property type="match status" value="1"/>
</dbReference>
<keyword evidence="3" id="KW-1185">Reference proteome</keyword>
<reference evidence="2 3" key="1">
    <citation type="journal article" date="2013" name="Int. J. Syst. Evol. Microbiol.">
        <title>Ilumatobacter nonamiense sp. nov. and Ilumatobacter coccineum sp. nov., isolated from seashore sand.</title>
        <authorList>
            <person name="Matsumoto A."/>
            <person name="Kasai H."/>
            <person name="Matsuo Y."/>
            <person name="Shizuri Y."/>
            <person name="Ichikawa N."/>
            <person name="Fujita N."/>
            <person name="Omura S."/>
            <person name="Takahashi Y."/>
        </authorList>
    </citation>
    <scope>NUCLEOTIDE SEQUENCE [LARGE SCALE GENOMIC DNA]</scope>
    <source>
        <strain evidence="3">NBRC 103263 / KCTC 29153 / YM16-304</strain>
    </source>
</reference>
<feature type="compositionally biased region" description="Basic and acidic residues" evidence="1">
    <location>
        <begin position="110"/>
        <end position="130"/>
    </location>
</feature>
<evidence type="ECO:0000256" key="1">
    <source>
        <dbReference type="SAM" id="MobiDB-lite"/>
    </source>
</evidence>
<feature type="region of interest" description="Disordered" evidence="1">
    <location>
        <begin position="109"/>
        <end position="130"/>
    </location>
</feature>
<dbReference type="KEGG" id="aym:YM304_06580"/>
<proteinExistence type="predicted"/>
<evidence type="ECO:0000313" key="2">
    <source>
        <dbReference type="EMBL" id="BAN00972.1"/>
    </source>
</evidence>
<accession>A0A6C7E3W9</accession>
<dbReference type="EMBL" id="AP012057">
    <property type="protein sequence ID" value="BAN00972.1"/>
    <property type="molecule type" value="Genomic_DNA"/>
</dbReference>
<dbReference type="PANTHER" id="PTHR35336">
    <property type="entry name" value="ADENOSYLCOBINAMIDE AMIDOHYDROLASE"/>
    <property type="match status" value="1"/>
</dbReference>